<comment type="caution">
    <text evidence="4">The sequence shown here is derived from an EMBL/GenBank/DDBJ whole genome shotgun (WGS) entry which is preliminary data.</text>
</comment>
<dbReference type="Pfam" id="PF01796">
    <property type="entry name" value="OB_ChsH2_C"/>
    <property type="match status" value="1"/>
</dbReference>
<dbReference type="PANTHER" id="PTHR34075:SF5">
    <property type="entry name" value="BLR3430 PROTEIN"/>
    <property type="match status" value="1"/>
</dbReference>
<gene>
    <name evidence="4" type="ORF">J2Z17_001030</name>
</gene>
<dbReference type="InterPro" id="IPR052513">
    <property type="entry name" value="Thioester_dehydratase-like"/>
</dbReference>
<accession>A0ABS4DVA2</accession>
<protein>
    <submittedName>
        <fullName evidence="4">NAD(P)-dependent dehydrogenase (Short-subunit alcohol dehydrogenase family)/uncharacterized OB-fold protein</fullName>
    </submittedName>
</protein>
<proteinExistence type="predicted"/>
<dbReference type="InterPro" id="IPR022002">
    <property type="entry name" value="ChsH2_Znr"/>
</dbReference>
<organism evidence="4 5">
    <name type="scientific">Rhizobium halophytocola</name>
    <dbReference type="NCBI Taxonomy" id="735519"/>
    <lineage>
        <taxon>Bacteria</taxon>
        <taxon>Pseudomonadati</taxon>
        <taxon>Pseudomonadota</taxon>
        <taxon>Alphaproteobacteria</taxon>
        <taxon>Hyphomicrobiales</taxon>
        <taxon>Rhizobiaceae</taxon>
        <taxon>Rhizobium/Agrobacterium group</taxon>
        <taxon>Rhizobium</taxon>
    </lineage>
</organism>
<feature type="domain" description="ChsH2 rubredoxin-like zinc ribbon" evidence="3">
    <location>
        <begin position="40"/>
        <end position="74"/>
    </location>
</feature>
<dbReference type="EMBL" id="JAGGJU010000002">
    <property type="protein sequence ID" value="MBP1849609.1"/>
    <property type="molecule type" value="Genomic_DNA"/>
</dbReference>
<evidence type="ECO:0000313" key="4">
    <source>
        <dbReference type="EMBL" id="MBP1849609.1"/>
    </source>
</evidence>
<evidence type="ECO:0000259" key="2">
    <source>
        <dbReference type="Pfam" id="PF01796"/>
    </source>
</evidence>
<dbReference type="InterPro" id="IPR036291">
    <property type="entry name" value="NAD(P)-bd_dom_sf"/>
</dbReference>
<dbReference type="Gene3D" id="6.10.30.10">
    <property type="match status" value="1"/>
</dbReference>
<dbReference type="Proteomes" id="UP000759443">
    <property type="component" value="Unassembled WGS sequence"/>
</dbReference>
<dbReference type="SUPFAM" id="SSF51735">
    <property type="entry name" value="NAD(P)-binding Rossmann-fold domains"/>
    <property type="match status" value="1"/>
</dbReference>
<dbReference type="SUPFAM" id="SSF50249">
    <property type="entry name" value="Nucleic acid-binding proteins"/>
    <property type="match status" value="1"/>
</dbReference>
<dbReference type="Pfam" id="PF12172">
    <property type="entry name" value="zf-ChsH2"/>
    <property type="match status" value="1"/>
</dbReference>
<keyword evidence="5" id="KW-1185">Reference proteome</keyword>
<dbReference type="InterPro" id="IPR002878">
    <property type="entry name" value="ChsH2_C"/>
</dbReference>
<dbReference type="PANTHER" id="PTHR34075">
    <property type="entry name" value="BLR3430 PROTEIN"/>
    <property type="match status" value="1"/>
</dbReference>
<name>A0ABS4DVA2_9HYPH</name>
<dbReference type="Pfam" id="PF00106">
    <property type="entry name" value="adh_short"/>
    <property type="match status" value="1"/>
</dbReference>
<evidence type="ECO:0000256" key="1">
    <source>
        <dbReference type="SAM" id="MobiDB-lite"/>
    </source>
</evidence>
<evidence type="ECO:0000313" key="5">
    <source>
        <dbReference type="Proteomes" id="UP000759443"/>
    </source>
</evidence>
<reference evidence="4 5" key="1">
    <citation type="submission" date="2021-03" db="EMBL/GenBank/DDBJ databases">
        <title>Genomic Encyclopedia of Type Strains, Phase IV (KMG-IV): sequencing the most valuable type-strain genomes for metagenomic binning, comparative biology and taxonomic classification.</title>
        <authorList>
            <person name="Goeker M."/>
        </authorList>
    </citation>
    <scope>NUCLEOTIDE SEQUENCE [LARGE SCALE GENOMIC DNA]</scope>
    <source>
        <strain evidence="4 5">DSM 21600</strain>
    </source>
</reference>
<evidence type="ECO:0000259" key="3">
    <source>
        <dbReference type="Pfam" id="PF12172"/>
    </source>
</evidence>
<feature type="region of interest" description="Disordered" evidence="1">
    <location>
        <begin position="1"/>
        <end position="33"/>
    </location>
</feature>
<sequence>MTGSTFGPLAVPKRKNPLTRTRQPLLPPARRSRRAHDLTWAAAEGRFALHACTQCGAFSYPPREACPQCLSEDLVMRDAPDTGALLSATRAEVPADTYFRERAPAHVGLVQLDCGPAVLCHLNPAAIPGDRLRLFLRLDRAGQAVFYATPLLGDIDLADDPQWRELSADPKHRRVLVTDGRHPVTVPLVTALKRAGARDIVIGLSEAWKPFATREQLQAIDGVTIVPLDLTDEKSVVDVARDYAAKTEILVNTADYLRPGSLLEPGQMNPAREAMERLYFGQMRLARAFAPVMIARGADGEAGAAAWVNLLSVFAEAHAPGYAAYAAAQAASLALSHSLRAELAQGGIRLANVFCGPTDSEWYQAVPQPKVNQKALAAAILDALMRGLEESHVGDVAQDLLERRRRNPKALERELGAGRQG</sequence>
<feature type="domain" description="ChsH2 C-terminal OB-fold" evidence="2">
    <location>
        <begin position="77"/>
        <end position="134"/>
    </location>
</feature>
<dbReference type="Gene3D" id="3.40.50.720">
    <property type="entry name" value="NAD(P)-binding Rossmann-like Domain"/>
    <property type="match status" value="1"/>
</dbReference>
<dbReference type="RefSeq" id="WP_209942817.1">
    <property type="nucleotide sequence ID" value="NZ_JAGGJU010000002.1"/>
</dbReference>
<dbReference type="InterPro" id="IPR012340">
    <property type="entry name" value="NA-bd_OB-fold"/>
</dbReference>
<dbReference type="InterPro" id="IPR002347">
    <property type="entry name" value="SDR_fam"/>
</dbReference>